<evidence type="ECO:0000313" key="1">
    <source>
        <dbReference type="EMBL" id="PGH23093.1"/>
    </source>
</evidence>
<dbReference type="AlphaFoldDB" id="A0A2B7YQ23"/>
<gene>
    <name evidence="1" type="ORF">AJ80_02867</name>
</gene>
<organism evidence="1 2">
    <name type="scientific">Polytolypa hystricis (strain UAMH7299)</name>
    <dbReference type="NCBI Taxonomy" id="1447883"/>
    <lineage>
        <taxon>Eukaryota</taxon>
        <taxon>Fungi</taxon>
        <taxon>Dikarya</taxon>
        <taxon>Ascomycota</taxon>
        <taxon>Pezizomycotina</taxon>
        <taxon>Eurotiomycetes</taxon>
        <taxon>Eurotiomycetidae</taxon>
        <taxon>Onygenales</taxon>
        <taxon>Onygenales incertae sedis</taxon>
        <taxon>Polytolypa</taxon>
    </lineage>
</organism>
<reference evidence="1 2" key="1">
    <citation type="submission" date="2017-10" db="EMBL/GenBank/DDBJ databases">
        <title>Comparative genomics in systemic dimorphic fungi from Ajellomycetaceae.</title>
        <authorList>
            <person name="Munoz J.F."/>
            <person name="Mcewen J.G."/>
            <person name="Clay O.K."/>
            <person name="Cuomo C.A."/>
        </authorList>
    </citation>
    <scope>NUCLEOTIDE SEQUENCE [LARGE SCALE GENOMIC DNA]</scope>
    <source>
        <strain evidence="1 2">UAMH7299</strain>
    </source>
</reference>
<accession>A0A2B7YQ23</accession>
<keyword evidence="2" id="KW-1185">Reference proteome</keyword>
<sequence length="252" mass="29276">MAIHVHVGFTDTEMTAWRDRNKGIDMRGYSRAEIEDFTGRTPLLLDSCGEGGTLRLNAPEIESIVRQARRFVTDMKDTLDDRRWAVYRSYVRACIAGNVIDEDAPEEIIDHRYFYDVDELVLYIPDSYNHLAIDALVVHLAETDEGKTAHLYPIQVTIAERHKDSETEFFLRWGKWCPQLGDEYNISVTFLWIDMTEQYTTTAIEENVQSARRGLQYLNSHFDVIHIPLAQVNAEAWNRYKRAKDGLDRARE</sequence>
<protein>
    <submittedName>
        <fullName evidence="1">Uncharacterized protein</fullName>
    </submittedName>
</protein>
<dbReference type="OrthoDB" id="3171351at2759"/>
<dbReference type="EMBL" id="PDNA01000029">
    <property type="protein sequence ID" value="PGH23093.1"/>
    <property type="molecule type" value="Genomic_DNA"/>
</dbReference>
<comment type="caution">
    <text evidence="1">The sequence shown here is derived from an EMBL/GenBank/DDBJ whole genome shotgun (WGS) entry which is preliminary data.</text>
</comment>
<name>A0A2B7YQ23_POLH7</name>
<dbReference type="STRING" id="1447883.A0A2B7YQ23"/>
<dbReference type="Proteomes" id="UP000224634">
    <property type="component" value="Unassembled WGS sequence"/>
</dbReference>
<evidence type="ECO:0000313" key="2">
    <source>
        <dbReference type="Proteomes" id="UP000224634"/>
    </source>
</evidence>
<proteinExistence type="predicted"/>